<evidence type="ECO:0000313" key="4">
    <source>
        <dbReference type="EMBL" id="GAA4417246.1"/>
    </source>
</evidence>
<dbReference type="InterPro" id="IPR029052">
    <property type="entry name" value="Metallo-depent_PP-like"/>
</dbReference>
<gene>
    <name evidence="4" type="ORF">GCM10023187_49460</name>
</gene>
<dbReference type="InterPro" id="IPR000979">
    <property type="entry name" value="Phosphodiesterase_MJ0936/Vps29"/>
</dbReference>
<dbReference type="RefSeq" id="WP_345270733.1">
    <property type="nucleotide sequence ID" value="NZ_BAABHB010000015.1"/>
</dbReference>
<dbReference type="EC" id="3.1.4.-" evidence="2"/>
<keyword evidence="5" id="KW-1185">Reference proteome</keyword>
<organism evidence="4 5">
    <name type="scientific">Nibrella viscosa</name>
    <dbReference type="NCBI Taxonomy" id="1084524"/>
    <lineage>
        <taxon>Bacteria</taxon>
        <taxon>Pseudomonadati</taxon>
        <taxon>Bacteroidota</taxon>
        <taxon>Cytophagia</taxon>
        <taxon>Cytophagales</taxon>
        <taxon>Spirosomataceae</taxon>
        <taxon>Nibrella</taxon>
    </lineage>
</organism>
<evidence type="ECO:0000256" key="1">
    <source>
        <dbReference type="ARBA" id="ARBA00008950"/>
    </source>
</evidence>
<comment type="cofactor">
    <cofactor evidence="2">
        <name>a divalent metal cation</name>
        <dbReference type="ChEBI" id="CHEBI:60240"/>
    </cofactor>
</comment>
<dbReference type="InterPro" id="IPR024654">
    <property type="entry name" value="Calcineurin-like_PHP_lpxH"/>
</dbReference>
<dbReference type="Gene3D" id="3.60.21.10">
    <property type="match status" value="1"/>
</dbReference>
<name>A0ABP8KVJ4_9BACT</name>
<reference evidence="5" key="1">
    <citation type="journal article" date="2019" name="Int. J. Syst. Evol. Microbiol.">
        <title>The Global Catalogue of Microorganisms (GCM) 10K type strain sequencing project: providing services to taxonomists for standard genome sequencing and annotation.</title>
        <authorList>
            <consortium name="The Broad Institute Genomics Platform"/>
            <consortium name="The Broad Institute Genome Sequencing Center for Infectious Disease"/>
            <person name="Wu L."/>
            <person name="Ma J."/>
        </authorList>
    </citation>
    <scope>NUCLEOTIDE SEQUENCE [LARGE SCALE GENOMIC DNA]</scope>
    <source>
        <strain evidence="5">JCM 17925</strain>
    </source>
</reference>
<dbReference type="Pfam" id="PF12850">
    <property type="entry name" value="Metallophos_2"/>
    <property type="match status" value="1"/>
</dbReference>
<comment type="similarity">
    <text evidence="1 2">Belongs to the metallophosphoesterase superfamily. YfcE family.</text>
</comment>
<dbReference type="SUPFAM" id="SSF56300">
    <property type="entry name" value="Metallo-dependent phosphatases"/>
    <property type="match status" value="1"/>
</dbReference>
<evidence type="ECO:0000259" key="3">
    <source>
        <dbReference type="Pfam" id="PF12850"/>
    </source>
</evidence>
<dbReference type="NCBIfam" id="TIGR00040">
    <property type="entry name" value="yfcE"/>
    <property type="match status" value="1"/>
</dbReference>
<keyword evidence="2" id="KW-0479">Metal-binding</keyword>
<dbReference type="EMBL" id="BAABHB010000015">
    <property type="protein sequence ID" value="GAA4417246.1"/>
    <property type="molecule type" value="Genomic_DNA"/>
</dbReference>
<proteinExistence type="inferred from homology"/>
<protein>
    <recommendedName>
        <fullName evidence="2">Phosphoesterase</fullName>
        <ecNumber evidence="2">3.1.4.-</ecNumber>
    </recommendedName>
</protein>
<dbReference type="Proteomes" id="UP001500936">
    <property type="component" value="Unassembled WGS sequence"/>
</dbReference>
<evidence type="ECO:0000313" key="5">
    <source>
        <dbReference type="Proteomes" id="UP001500936"/>
    </source>
</evidence>
<sequence length="164" mass="18381">MTRIGLLSDTHSYLDPQVFDYFKDCHEIWHAGDIGAPQVLEQLKAFKPVRAVSGNIDAKNEWDWPDNLRFTLEGLTVWITHIGGSPPGYNPIVRPLLRANPPDIFVCGHSHILKVARDPKLNNLLYINPGAAGKTGFHQVRTCIRFTLDAARISGMEVIELGRK</sequence>
<feature type="domain" description="Calcineurin-like phosphoesterase" evidence="3">
    <location>
        <begin position="3"/>
        <end position="149"/>
    </location>
</feature>
<evidence type="ECO:0000256" key="2">
    <source>
        <dbReference type="RuleBase" id="RU362039"/>
    </source>
</evidence>
<accession>A0ABP8KVJ4</accession>
<comment type="caution">
    <text evidence="4">The sequence shown here is derived from an EMBL/GenBank/DDBJ whole genome shotgun (WGS) entry which is preliminary data.</text>
</comment>